<keyword evidence="6 7" id="KW-0472">Membrane</keyword>
<dbReference type="HAMAP" id="MF_00672">
    <property type="entry name" value="UPF0761"/>
    <property type="match status" value="1"/>
</dbReference>
<dbReference type="GO" id="GO:0005886">
    <property type="term" value="C:plasma membrane"/>
    <property type="evidence" value="ECO:0007669"/>
    <property type="project" value="UniProtKB-SubCell"/>
</dbReference>
<comment type="caution">
    <text evidence="7">Lacks conserved residue(s) required for the propagation of feature annotation.</text>
</comment>
<feature type="transmembrane region" description="Helical" evidence="7">
    <location>
        <begin position="40"/>
        <end position="63"/>
    </location>
</feature>
<keyword evidence="4 7" id="KW-0812">Transmembrane</keyword>
<sequence>MVHYANLKQKITEKFIEAKLFIQFVVNHFIEDDCTYRASALAFTTLLAIVPLMSVGFAVLSSFPVFQSFSGPLQDFIFENFVPATGKAIQNYLQLFATQVSKLSAIGVIFLFITALLVMYTIERSMNKIWRVSSPRQGTSAFLLYWGILSLAPFLLGLSLAASSYFFSMPLIRGYYAPFLLSSIPFLLSLVGFTFLYVVVPNCEVRFTHGFYGALVATLLFESAKHAFGHYLTQYGSYQLLYGAFAIIPLFFLWVYWVWVIILIGAEISYALSVHHQRRQGMPLDGFVHALLWLHILWRKQLQGRSVTLDELINISSQPFCVDIGKMLAILSNLKLIQTTSDSHYILSRDLSYLTFYDLIRLLPYRFPHVDALISTDSPIAKRWHRHLRETDQDLKEKLSITLDELFRENKDEAETVQKMLKENHEG</sequence>
<evidence type="ECO:0000313" key="8">
    <source>
        <dbReference type="EMBL" id="RUQ85406.1"/>
    </source>
</evidence>
<feature type="transmembrane region" description="Helical" evidence="7">
    <location>
        <begin position="143"/>
        <end position="167"/>
    </location>
</feature>
<name>A0A3S0VAJ1_9GAMM</name>
<dbReference type="Pfam" id="PF03631">
    <property type="entry name" value="Virul_fac_BrkB"/>
    <property type="match status" value="1"/>
</dbReference>
<feature type="transmembrane region" description="Helical" evidence="7">
    <location>
        <begin position="240"/>
        <end position="272"/>
    </location>
</feature>
<evidence type="ECO:0000256" key="2">
    <source>
        <dbReference type="ARBA" id="ARBA00022475"/>
    </source>
</evidence>
<proteinExistence type="inferred from homology"/>
<feature type="transmembrane region" description="Helical" evidence="7">
    <location>
        <begin position="179"/>
        <end position="199"/>
    </location>
</feature>
<evidence type="ECO:0000256" key="4">
    <source>
        <dbReference type="ARBA" id="ARBA00022692"/>
    </source>
</evidence>
<dbReference type="PANTHER" id="PTHR30213">
    <property type="entry name" value="INNER MEMBRANE PROTEIN YHJD"/>
    <property type="match status" value="1"/>
</dbReference>
<evidence type="ECO:0000256" key="1">
    <source>
        <dbReference type="ARBA" id="ARBA00004651"/>
    </source>
</evidence>
<keyword evidence="3" id="KW-0997">Cell inner membrane</keyword>
<organism evidence="8 9">
    <name type="scientific">Legionella septentrionalis</name>
    <dbReference type="NCBI Taxonomy" id="2498109"/>
    <lineage>
        <taxon>Bacteria</taxon>
        <taxon>Pseudomonadati</taxon>
        <taxon>Pseudomonadota</taxon>
        <taxon>Gammaproteobacteria</taxon>
        <taxon>Legionellales</taxon>
        <taxon>Legionellaceae</taxon>
        <taxon>Legionella</taxon>
    </lineage>
</organism>
<keyword evidence="9" id="KW-1185">Reference proteome</keyword>
<dbReference type="Proteomes" id="UP000288012">
    <property type="component" value="Unassembled WGS sequence"/>
</dbReference>
<dbReference type="AlphaFoldDB" id="A0A3S0VAJ1"/>
<dbReference type="EMBL" id="RZGR01000016">
    <property type="protein sequence ID" value="RUQ85406.1"/>
    <property type="molecule type" value="Genomic_DNA"/>
</dbReference>
<feature type="transmembrane region" description="Helical" evidence="7">
    <location>
        <begin position="103"/>
        <end position="122"/>
    </location>
</feature>
<protein>
    <recommendedName>
        <fullName evidence="7">UPF0761 membrane protein EKM59_06490</fullName>
    </recommendedName>
</protein>
<dbReference type="PANTHER" id="PTHR30213:SF0">
    <property type="entry name" value="UPF0761 MEMBRANE PROTEIN YIHY"/>
    <property type="match status" value="1"/>
</dbReference>
<comment type="subcellular location">
    <subcellularLocation>
        <location evidence="1 7">Cell membrane</location>
        <topology evidence="1 7">Multi-pass membrane protein</topology>
    </subcellularLocation>
</comment>
<evidence type="ECO:0000256" key="6">
    <source>
        <dbReference type="ARBA" id="ARBA00023136"/>
    </source>
</evidence>
<dbReference type="InterPro" id="IPR017039">
    <property type="entry name" value="Virul_fac_BrkB"/>
</dbReference>
<evidence type="ECO:0000256" key="3">
    <source>
        <dbReference type="ARBA" id="ARBA00022519"/>
    </source>
</evidence>
<evidence type="ECO:0000313" key="9">
    <source>
        <dbReference type="Proteomes" id="UP000288012"/>
    </source>
</evidence>
<comment type="similarity">
    <text evidence="7">Belongs to the UPF0761 family.</text>
</comment>
<reference evidence="8 9" key="1">
    <citation type="submission" date="2018-12" db="EMBL/GenBank/DDBJ databases">
        <title>Legionella sp,whole genome shotgun sequence.</title>
        <authorList>
            <person name="Wu H."/>
        </authorList>
    </citation>
    <scope>NUCLEOTIDE SEQUENCE [LARGE SCALE GENOMIC DNA]</scope>
    <source>
        <strain evidence="9">km714</strain>
    </source>
</reference>
<evidence type="ECO:0000256" key="5">
    <source>
        <dbReference type="ARBA" id="ARBA00022989"/>
    </source>
</evidence>
<accession>A0A3S0VAJ1</accession>
<keyword evidence="5 7" id="KW-1133">Transmembrane helix</keyword>
<dbReference type="NCBIfam" id="TIGR00765">
    <property type="entry name" value="yihY_not_rbn"/>
    <property type="match status" value="1"/>
</dbReference>
<dbReference type="InterPro" id="IPR023679">
    <property type="entry name" value="UPF0761_bac"/>
</dbReference>
<evidence type="ECO:0000256" key="7">
    <source>
        <dbReference type="HAMAP-Rule" id="MF_00672"/>
    </source>
</evidence>
<gene>
    <name evidence="8" type="ORF">EKM59_06490</name>
</gene>
<dbReference type="RefSeq" id="WP_126954469.1">
    <property type="nucleotide sequence ID" value="NZ_RZGR01000016.1"/>
</dbReference>
<comment type="caution">
    <text evidence="8">The sequence shown here is derived from an EMBL/GenBank/DDBJ whole genome shotgun (WGS) entry which is preliminary data.</text>
</comment>
<keyword evidence="2 7" id="KW-1003">Cell membrane</keyword>